<evidence type="ECO:0000313" key="2">
    <source>
        <dbReference type="Proteomes" id="UP000244925"/>
    </source>
</evidence>
<dbReference type="Pfam" id="PF17170">
    <property type="entry name" value="DUF5128"/>
    <property type="match status" value="1"/>
</dbReference>
<dbReference type="RefSeq" id="WP_107036083.1">
    <property type="nucleotide sequence ID" value="NZ_CAOYOO010000010.1"/>
</dbReference>
<dbReference type="Gene3D" id="2.120.10.30">
    <property type="entry name" value="TolB, C-terminal domain"/>
    <property type="match status" value="1"/>
</dbReference>
<proteinExistence type="predicted"/>
<comment type="caution">
    <text evidence="1">The sequence shown here is derived from an EMBL/GenBank/DDBJ whole genome shotgun (WGS) entry which is preliminary data.</text>
</comment>
<keyword evidence="2" id="KW-1185">Reference proteome</keyword>
<dbReference type="InterPro" id="IPR011042">
    <property type="entry name" value="6-blade_b-propeller_TolB-like"/>
</dbReference>
<organism evidence="1 2">
    <name type="scientific">Paramuribaculum intestinale</name>
    <dbReference type="NCBI Taxonomy" id="2094151"/>
    <lineage>
        <taxon>Bacteria</taxon>
        <taxon>Pseudomonadati</taxon>
        <taxon>Bacteroidota</taxon>
        <taxon>Bacteroidia</taxon>
        <taxon>Bacteroidales</taxon>
        <taxon>Muribaculaceae</taxon>
        <taxon>Paramuribaculum</taxon>
    </lineage>
</organism>
<dbReference type="Proteomes" id="UP000244925">
    <property type="component" value="Unassembled WGS sequence"/>
</dbReference>
<evidence type="ECO:0000313" key="1">
    <source>
        <dbReference type="EMBL" id="PWB07505.1"/>
    </source>
</evidence>
<gene>
    <name evidence="1" type="ORF">C5O25_07310</name>
</gene>
<name>A0A2V1IS75_9BACT</name>
<protein>
    <submittedName>
        <fullName evidence="1">6-bladed beta-propeller</fullName>
    </submittedName>
</protein>
<reference evidence="2" key="1">
    <citation type="submission" date="2018-02" db="EMBL/GenBank/DDBJ databases">
        <authorList>
            <person name="Clavel T."/>
            <person name="Strowig T."/>
        </authorList>
    </citation>
    <scope>NUCLEOTIDE SEQUENCE [LARGE SCALE GENOMIC DNA]</scope>
    <source>
        <strain evidence="2">DSM 100764</strain>
    </source>
</reference>
<accession>A0A2V1IS75</accession>
<dbReference type="GeneID" id="93424695"/>
<dbReference type="SUPFAM" id="SSF63829">
    <property type="entry name" value="Calcium-dependent phosphotriesterase"/>
    <property type="match status" value="1"/>
</dbReference>
<dbReference type="EMBL" id="PUBV01000012">
    <property type="protein sequence ID" value="PWB07505.1"/>
    <property type="molecule type" value="Genomic_DNA"/>
</dbReference>
<dbReference type="AlphaFoldDB" id="A0A2V1IS75"/>
<sequence length="406" mass="44362">MKRNVVQPVVGLMLTALTAACGAKNDNAAGGASSLAAFDQLPVVAERVQLPDGGSIVVADPGKAGEKVTLKLSDLADDLKIVRLENSDDALVGAGQTWITGERIIVYSDGVVKQFDFEGKYLGQIGAKGNGPGEYSIAPYDFYVDADAGRIYMVQYNATKLMSYNSDGTFAGDIPLARQMPKGAVRVDTKRQRITAVSICFDGSKSRDEVWEQDFDGNILSSVSMPWLEMPMDFSSELYSDIGSRAEGFSYAMFRIDAAADSLYGYDGRTLRPVFTAGIKEGLMHKYDRLGGMYLFLSFGEPQAVNDNSYVIPSQTPMLVDPVSLRGAYCNIMVDCIGEVRWDSGWAFSKSPGYFVMNSSPGGLSSWIDKSIEQYDISGDELKKLKDFQATLDEDDNNIVIFGRWK</sequence>
<dbReference type="PROSITE" id="PS51257">
    <property type="entry name" value="PROKAR_LIPOPROTEIN"/>
    <property type="match status" value="1"/>
</dbReference>